<gene>
    <name evidence="1" type="ORF">L21SP2_0982</name>
</gene>
<dbReference type="Proteomes" id="UP000018680">
    <property type="component" value="Chromosome"/>
</dbReference>
<protein>
    <submittedName>
        <fullName evidence="1">Uncharacterized protein</fullName>
    </submittedName>
</protein>
<dbReference type="EMBL" id="CP006939">
    <property type="protein sequence ID" value="AHC14400.1"/>
    <property type="molecule type" value="Genomic_DNA"/>
</dbReference>
<proteinExistence type="predicted"/>
<dbReference type="HOGENOM" id="CLU_2095142_0_0_12"/>
<dbReference type="KEGG" id="slr:L21SP2_0982"/>
<name>V5WFI1_9SPIO</name>
<accession>V5WFI1</accession>
<keyword evidence="2" id="KW-1185">Reference proteome</keyword>
<organism evidence="1 2">
    <name type="scientific">Salinispira pacifica</name>
    <dbReference type="NCBI Taxonomy" id="1307761"/>
    <lineage>
        <taxon>Bacteria</taxon>
        <taxon>Pseudomonadati</taxon>
        <taxon>Spirochaetota</taxon>
        <taxon>Spirochaetia</taxon>
        <taxon>Spirochaetales</taxon>
        <taxon>Spirochaetaceae</taxon>
        <taxon>Salinispira</taxon>
    </lineage>
</organism>
<reference evidence="1 2" key="1">
    <citation type="journal article" date="2015" name="Stand. Genomic Sci.">
        <title>Complete genome sequence and description of Salinispira pacifica gen. nov., sp. nov., a novel spirochaete isolated form a hypersaline microbial mat.</title>
        <authorList>
            <person name="Ben Hania W."/>
            <person name="Joseph M."/>
            <person name="Schumann P."/>
            <person name="Bunk B."/>
            <person name="Fiebig A."/>
            <person name="Sproer C."/>
            <person name="Klenk H.P."/>
            <person name="Fardeau M.L."/>
            <person name="Spring S."/>
        </authorList>
    </citation>
    <scope>NUCLEOTIDE SEQUENCE [LARGE SCALE GENOMIC DNA]</scope>
    <source>
        <strain evidence="1 2">L21-RPul-D2</strain>
    </source>
</reference>
<dbReference type="STRING" id="1307761.L21SP2_0982"/>
<sequence length="116" mass="13337">METPLEDISFISELAEAESIWIRTTESIDQLPDLSKLENIYEFGIQANPLKSLDGIERIPNRIRLVIGKVEDISALENIDPNKFFILMDERDQEAQPEIVQEIRDMGYEISADWGL</sequence>
<evidence type="ECO:0000313" key="2">
    <source>
        <dbReference type="Proteomes" id="UP000018680"/>
    </source>
</evidence>
<dbReference type="eggNOG" id="COG4886">
    <property type="taxonomic scope" value="Bacteria"/>
</dbReference>
<evidence type="ECO:0000313" key="1">
    <source>
        <dbReference type="EMBL" id="AHC14400.1"/>
    </source>
</evidence>
<dbReference type="PATRIC" id="fig|1307761.3.peg.980"/>
<dbReference type="AlphaFoldDB" id="V5WFI1"/>